<evidence type="ECO:0000256" key="8">
    <source>
        <dbReference type="PIRSR" id="PIRSR602481-2"/>
    </source>
</evidence>
<keyword evidence="6" id="KW-0804">Transcription</keyword>
<comment type="similarity">
    <text evidence="1">Belongs to the Fur family.</text>
</comment>
<feature type="binding site" evidence="7">
    <location>
        <position position="138"/>
    </location>
    <ligand>
        <name>Zn(2+)</name>
        <dbReference type="ChEBI" id="CHEBI:29105"/>
    </ligand>
</feature>
<keyword evidence="2" id="KW-0678">Repressor</keyword>
<dbReference type="Gene3D" id="1.10.10.10">
    <property type="entry name" value="Winged helix-like DNA-binding domain superfamily/Winged helix DNA-binding domain"/>
    <property type="match status" value="1"/>
</dbReference>
<dbReference type="InterPro" id="IPR043135">
    <property type="entry name" value="Fur_C"/>
</dbReference>
<comment type="cofactor">
    <cofactor evidence="8">
        <name>Mn(2+)</name>
        <dbReference type="ChEBI" id="CHEBI:29035"/>
    </cofactor>
    <cofactor evidence="8">
        <name>Fe(2+)</name>
        <dbReference type="ChEBI" id="CHEBI:29033"/>
    </cofactor>
    <text evidence="8">Binds 1 Mn(2+) or Fe(2+) ion per subunit.</text>
</comment>
<dbReference type="GO" id="GO:1900376">
    <property type="term" value="P:regulation of secondary metabolite biosynthetic process"/>
    <property type="evidence" value="ECO:0007669"/>
    <property type="project" value="TreeGrafter"/>
</dbReference>
<dbReference type="GO" id="GO:0000976">
    <property type="term" value="F:transcription cis-regulatory region binding"/>
    <property type="evidence" value="ECO:0007669"/>
    <property type="project" value="TreeGrafter"/>
</dbReference>
<dbReference type="GO" id="GO:0045892">
    <property type="term" value="P:negative regulation of DNA-templated transcription"/>
    <property type="evidence" value="ECO:0007669"/>
    <property type="project" value="TreeGrafter"/>
</dbReference>
<name>A0A2T4IJ46_9RHOO</name>
<dbReference type="SUPFAM" id="SSF46785">
    <property type="entry name" value="Winged helix' DNA-binding domain"/>
    <property type="match status" value="1"/>
</dbReference>
<feature type="binding site" evidence="7">
    <location>
        <position position="98"/>
    </location>
    <ligand>
        <name>Zn(2+)</name>
        <dbReference type="ChEBI" id="CHEBI:29105"/>
    </ligand>
</feature>
<dbReference type="Gene3D" id="3.30.1490.190">
    <property type="match status" value="1"/>
</dbReference>
<keyword evidence="3 7" id="KW-0862">Zinc</keyword>
<dbReference type="EMBL" id="PZKC01000002">
    <property type="protein sequence ID" value="PTD97793.1"/>
    <property type="molecule type" value="Genomic_DNA"/>
</dbReference>
<proteinExistence type="inferred from homology"/>
<organism evidence="9 10">
    <name type="scientific">Pseudothauera lacus</name>
    <dbReference type="NCBI Taxonomy" id="2136175"/>
    <lineage>
        <taxon>Bacteria</taxon>
        <taxon>Pseudomonadati</taxon>
        <taxon>Pseudomonadota</taxon>
        <taxon>Betaproteobacteria</taxon>
        <taxon>Rhodocyclales</taxon>
        <taxon>Zoogloeaceae</taxon>
        <taxon>Pseudothauera</taxon>
    </lineage>
</organism>
<dbReference type="OrthoDB" id="8659436at2"/>
<evidence type="ECO:0000313" key="9">
    <source>
        <dbReference type="EMBL" id="PTD97793.1"/>
    </source>
</evidence>
<dbReference type="PANTHER" id="PTHR33202:SF22">
    <property type="entry name" value="HYDROGEN PEROXIDE SENSITIVE REPRESSOR"/>
    <property type="match status" value="1"/>
</dbReference>
<comment type="caution">
    <text evidence="9">The sequence shown here is derived from an EMBL/GenBank/DDBJ whole genome shotgun (WGS) entry which is preliminary data.</text>
</comment>
<protein>
    <submittedName>
        <fullName evidence="9">Transcriptional repressor</fullName>
    </submittedName>
</protein>
<reference evidence="9 10" key="1">
    <citation type="submission" date="2018-03" db="EMBL/GenBank/DDBJ databases">
        <authorList>
            <person name="Keele B.F."/>
        </authorList>
    </citation>
    <scope>NUCLEOTIDE SEQUENCE [LARGE SCALE GENOMIC DNA]</scope>
    <source>
        <strain evidence="9 10">D20</strain>
    </source>
</reference>
<dbReference type="GO" id="GO:0008270">
    <property type="term" value="F:zinc ion binding"/>
    <property type="evidence" value="ECO:0007669"/>
    <property type="project" value="TreeGrafter"/>
</dbReference>
<keyword evidence="8" id="KW-0408">Iron</keyword>
<dbReference type="InterPro" id="IPR036388">
    <property type="entry name" value="WH-like_DNA-bd_sf"/>
</dbReference>
<comment type="cofactor">
    <cofactor evidence="7">
        <name>Zn(2+)</name>
        <dbReference type="ChEBI" id="CHEBI:29105"/>
    </cofactor>
    <text evidence="7">Binds 1 zinc ion per subunit.</text>
</comment>
<dbReference type="PANTHER" id="PTHR33202">
    <property type="entry name" value="ZINC UPTAKE REGULATION PROTEIN"/>
    <property type="match status" value="1"/>
</dbReference>
<keyword evidence="5" id="KW-0238">DNA-binding</keyword>
<dbReference type="Proteomes" id="UP000241193">
    <property type="component" value="Unassembled WGS sequence"/>
</dbReference>
<sequence>MPDTRPSARELIAAHGGRVTRARVAVLEVLGSAHTPLSHEGIASALEEGGETFDRVTLYRTLEWLVEQGIATRIAGSERAWNFELVDRHGHHHAHFHCQRCGRVTCMEEVAPALAGALPPGFSLAQAELVLHGACAECNRS</sequence>
<reference evidence="9 10" key="2">
    <citation type="submission" date="2018-04" db="EMBL/GenBank/DDBJ databases">
        <title>Thauera lacus sp. nov., isolated from an saline lake in Inner Mongolia, China.</title>
        <authorList>
            <person name="Liang Q.-Y."/>
        </authorList>
    </citation>
    <scope>NUCLEOTIDE SEQUENCE [LARGE SCALE GENOMIC DNA]</scope>
    <source>
        <strain evidence="9 10">D20</strain>
    </source>
</reference>
<evidence type="ECO:0000256" key="7">
    <source>
        <dbReference type="PIRSR" id="PIRSR602481-1"/>
    </source>
</evidence>
<evidence type="ECO:0000256" key="2">
    <source>
        <dbReference type="ARBA" id="ARBA00022491"/>
    </source>
</evidence>
<dbReference type="RefSeq" id="WP_107492313.1">
    <property type="nucleotide sequence ID" value="NZ_PZKC01000002.1"/>
</dbReference>
<evidence type="ECO:0000256" key="3">
    <source>
        <dbReference type="ARBA" id="ARBA00022833"/>
    </source>
</evidence>
<evidence type="ECO:0000256" key="1">
    <source>
        <dbReference type="ARBA" id="ARBA00007957"/>
    </source>
</evidence>
<feature type="binding site" evidence="8">
    <location>
        <position position="92"/>
    </location>
    <ligand>
        <name>Fe cation</name>
        <dbReference type="ChEBI" id="CHEBI:24875"/>
    </ligand>
</feature>
<keyword evidence="4" id="KW-0805">Transcription regulation</keyword>
<feature type="binding site" evidence="7">
    <location>
        <position position="101"/>
    </location>
    <ligand>
        <name>Zn(2+)</name>
        <dbReference type="ChEBI" id="CHEBI:29105"/>
    </ligand>
</feature>
<keyword evidence="10" id="KW-1185">Reference proteome</keyword>
<accession>A0A2T4IJ46</accession>
<dbReference type="AlphaFoldDB" id="A0A2T4IJ46"/>
<gene>
    <name evidence="9" type="ORF">C8261_03755</name>
</gene>
<dbReference type="Pfam" id="PF01475">
    <property type="entry name" value="FUR"/>
    <property type="match status" value="1"/>
</dbReference>
<evidence type="ECO:0000313" key="10">
    <source>
        <dbReference type="Proteomes" id="UP000241193"/>
    </source>
</evidence>
<evidence type="ECO:0000256" key="5">
    <source>
        <dbReference type="ARBA" id="ARBA00023125"/>
    </source>
</evidence>
<keyword evidence="7" id="KW-0479">Metal-binding</keyword>
<evidence type="ECO:0000256" key="6">
    <source>
        <dbReference type="ARBA" id="ARBA00023163"/>
    </source>
</evidence>
<dbReference type="InterPro" id="IPR036390">
    <property type="entry name" value="WH_DNA-bd_sf"/>
</dbReference>
<dbReference type="GO" id="GO:0003700">
    <property type="term" value="F:DNA-binding transcription factor activity"/>
    <property type="evidence" value="ECO:0007669"/>
    <property type="project" value="InterPro"/>
</dbReference>
<dbReference type="InterPro" id="IPR002481">
    <property type="entry name" value="FUR"/>
</dbReference>
<feature type="binding site" evidence="7">
    <location>
        <position position="135"/>
    </location>
    <ligand>
        <name>Zn(2+)</name>
        <dbReference type="ChEBI" id="CHEBI:29105"/>
    </ligand>
</feature>
<evidence type="ECO:0000256" key="4">
    <source>
        <dbReference type="ARBA" id="ARBA00023015"/>
    </source>
</evidence>